<gene>
    <name evidence="1" type="ORF">SAMN05444581_109153</name>
</gene>
<reference evidence="1 2" key="1">
    <citation type="submission" date="2016-10" db="EMBL/GenBank/DDBJ databases">
        <authorList>
            <person name="de Groot N.N."/>
        </authorList>
    </citation>
    <scope>NUCLEOTIDE SEQUENCE [LARGE SCALE GENOMIC DNA]</scope>
    <source>
        <strain evidence="1 2">NE2</strain>
    </source>
</reference>
<sequence length="76" mass="8755">MSSAIFDTIKALEAANVHFFIERTRPDTVRLSATFVGERVEIDIFEDNHLEISRFRGDESIEGGKELLMRILENEK</sequence>
<dbReference type="RefSeq" id="WP_091682557.1">
    <property type="nucleotide sequence ID" value="NZ_FOSN01000009.1"/>
</dbReference>
<evidence type="ECO:0000313" key="1">
    <source>
        <dbReference type="EMBL" id="SFK52866.1"/>
    </source>
</evidence>
<name>A0A1I4AAN8_9HYPH</name>
<dbReference type="EMBL" id="FOSN01000009">
    <property type="protein sequence ID" value="SFK52866.1"/>
    <property type="molecule type" value="Genomic_DNA"/>
</dbReference>
<dbReference type="OrthoDB" id="7571049at2"/>
<keyword evidence="2" id="KW-1185">Reference proteome</keyword>
<dbReference type="Proteomes" id="UP000198755">
    <property type="component" value="Unassembled WGS sequence"/>
</dbReference>
<proteinExistence type="predicted"/>
<organism evidence="1 2">
    <name type="scientific">Methylocapsa palsarum</name>
    <dbReference type="NCBI Taxonomy" id="1612308"/>
    <lineage>
        <taxon>Bacteria</taxon>
        <taxon>Pseudomonadati</taxon>
        <taxon>Pseudomonadota</taxon>
        <taxon>Alphaproteobacteria</taxon>
        <taxon>Hyphomicrobiales</taxon>
        <taxon>Beijerinckiaceae</taxon>
        <taxon>Methylocapsa</taxon>
    </lineage>
</organism>
<evidence type="ECO:0000313" key="2">
    <source>
        <dbReference type="Proteomes" id="UP000198755"/>
    </source>
</evidence>
<dbReference type="AlphaFoldDB" id="A0A1I4AAN8"/>
<protein>
    <submittedName>
        <fullName evidence="1">Uncharacterized protein</fullName>
    </submittedName>
</protein>
<accession>A0A1I4AAN8</accession>